<dbReference type="EC" id="2.7.13.3" evidence="3"/>
<dbReference type="InterPro" id="IPR036097">
    <property type="entry name" value="HisK_dim/P_sf"/>
</dbReference>
<evidence type="ECO:0000256" key="5">
    <source>
        <dbReference type="ARBA" id="ARBA00022679"/>
    </source>
</evidence>
<evidence type="ECO:0000313" key="13">
    <source>
        <dbReference type="EMBL" id="TVP81988.1"/>
    </source>
</evidence>
<dbReference type="SMART" id="SM00387">
    <property type="entry name" value="HATPase_c"/>
    <property type="match status" value="1"/>
</dbReference>
<dbReference type="AlphaFoldDB" id="A0A651DLL6"/>
<keyword evidence="4" id="KW-0597">Phosphoprotein</keyword>
<evidence type="ECO:0000256" key="10">
    <source>
        <dbReference type="SAM" id="Coils"/>
    </source>
</evidence>
<dbReference type="GO" id="GO:0005524">
    <property type="term" value="F:ATP binding"/>
    <property type="evidence" value="ECO:0007669"/>
    <property type="project" value="UniProtKB-KW"/>
</dbReference>
<comment type="caution">
    <text evidence="13">The sequence shown here is derived from an EMBL/GenBank/DDBJ whole genome shotgun (WGS) entry which is preliminary data.</text>
</comment>
<evidence type="ECO:0000256" key="3">
    <source>
        <dbReference type="ARBA" id="ARBA00012438"/>
    </source>
</evidence>
<proteinExistence type="predicted"/>
<protein>
    <recommendedName>
        <fullName evidence="3">histidine kinase</fullName>
        <ecNumber evidence="3">2.7.13.3</ecNumber>
    </recommendedName>
</protein>
<dbReference type="GO" id="GO:0000155">
    <property type="term" value="F:phosphorelay sensor kinase activity"/>
    <property type="evidence" value="ECO:0007669"/>
    <property type="project" value="InterPro"/>
</dbReference>
<name>A0A651DLL6_9BACI</name>
<dbReference type="PANTHER" id="PTHR45453:SF1">
    <property type="entry name" value="PHOSPHATE REGULON SENSOR PROTEIN PHOR"/>
    <property type="match status" value="1"/>
</dbReference>
<dbReference type="InterPro" id="IPR036890">
    <property type="entry name" value="HATPase_C_sf"/>
</dbReference>
<evidence type="ECO:0000256" key="2">
    <source>
        <dbReference type="ARBA" id="ARBA00004651"/>
    </source>
</evidence>
<feature type="coiled-coil region" evidence="10">
    <location>
        <begin position="274"/>
        <end position="301"/>
    </location>
</feature>
<dbReference type="SUPFAM" id="SSF47384">
    <property type="entry name" value="Homodimeric domain of signal transducing histidine kinase"/>
    <property type="match status" value="1"/>
</dbReference>
<keyword evidence="5" id="KW-0808">Transferase</keyword>
<dbReference type="Gene3D" id="1.10.287.130">
    <property type="match status" value="1"/>
</dbReference>
<evidence type="ECO:0000256" key="4">
    <source>
        <dbReference type="ARBA" id="ARBA00022553"/>
    </source>
</evidence>
<dbReference type="InterPro" id="IPR050351">
    <property type="entry name" value="BphY/WalK/GraS-like"/>
</dbReference>
<sequence length="441" mass="50164">MFRTLQGRFFLFALFLSLGAVLLTGLFMYVGIERSFGSYVGERQEQQAEETAAQLENAYDGSWETVDMQLLQGAGMHEGMRYTLYTIEGEVIFSSRSMMHHGGMNTESGEAVTYELERGGEPIGRLEVVYPDQFVGAEQDFFQQTLLFLGGSLLAVIMMSALLSRFFSQRLTEGIRSIGSYVQSLKEKNRPSELLSSYKVEELDTLSSGVNELALALEREEKKRRQFTGDMAHELRTPLSTLRSQLEAFQDGVLEPTPERLNQSYMELMRLVRLVDEMERLHEAENQHHRLELEKLDAEEMIEGLVSQFQPSFEDKGVKLTFVSPPVSFTADRDRWMQIMTNLLHNAWKFTPPGSHVHVEAVDLGEEVEFQIIDEGKGMSDREMEHMYDRFFRGEKSRNRERGGLGIGLSIVRALVEAHNGTINIESTVEAGTTVKVRLKK</sequence>
<dbReference type="GO" id="GO:0004721">
    <property type="term" value="F:phosphoprotein phosphatase activity"/>
    <property type="evidence" value="ECO:0007669"/>
    <property type="project" value="TreeGrafter"/>
</dbReference>
<dbReference type="Gene3D" id="3.30.565.10">
    <property type="entry name" value="Histidine kinase-like ATPase, C-terminal domain"/>
    <property type="match status" value="1"/>
</dbReference>
<dbReference type="GO" id="GO:0016036">
    <property type="term" value="P:cellular response to phosphate starvation"/>
    <property type="evidence" value="ECO:0007669"/>
    <property type="project" value="TreeGrafter"/>
</dbReference>
<evidence type="ECO:0000256" key="8">
    <source>
        <dbReference type="ARBA" id="ARBA00022840"/>
    </source>
</evidence>
<keyword evidence="9" id="KW-0902">Two-component regulatory system</keyword>
<keyword evidence="8" id="KW-0067">ATP-binding</keyword>
<reference evidence="13" key="1">
    <citation type="submission" date="2018-10" db="EMBL/GenBank/DDBJ databases">
        <title>Metagenomes of soda lake microbial mats from the interior of British Columbia, Canada.</title>
        <authorList>
            <person name="Zorz J.K."/>
            <person name="Sharp C."/>
            <person name="Kleiner M."/>
            <person name="Dong X."/>
            <person name="Strous M."/>
        </authorList>
    </citation>
    <scope>NUCLEOTIDE SEQUENCE</scope>
    <source>
        <strain evidence="13">LCM1.Bin51</strain>
    </source>
</reference>
<feature type="transmembrane region" description="Helical" evidence="11">
    <location>
        <begin position="9"/>
        <end position="32"/>
    </location>
</feature>
<dbReference type="SUPFAM" id="SSF55874">
    <property type="entry name" value="ATPase domain of HSP90 chaperone/DNA topoisomerase II/histidine kinase"/>
    <property type="match status" value="1"/>
</dbReference>
<feature type="transmembrane region" description="Helical" evidence="11">
    <location>
        <begin position="146"/>
        <end position="167"/>
    </location>
</feature>
<evidence type="ECO:0000256" key="11">
    <source>
        <dbReference type="SAM" id="Phobius"/>
    </source>
</evidence>
<comment type="subcellular location">
    <subcellularLocation>
        <location evidence="2">Cell membrane</location>
        <topology evidence="2">Multi-pass membrane protein</topology>
    </subcellularLocation>
</comment>
<dbReference type="InterPro" id="IPR004358">
    <property type="entry name" value="Sig_transdc_His_kin-like_C"/>
</dbReference>
<keyword evidence="6" id="KW-0547">Nucleotide-binding</keyword>
<comment type="catalytic activity">
    <reaction evidence="1">
        <text>ATP + protein L-histidine = ADP + protein N-phospho-L-histidine.</text>
        <dbReference type="EC" id="2.7.13.3"/>
    </reaction>
</comment>
<dbReference type="PROSITE" id="PS50109">
    <property type="entry name" value="HIS_KIN"/>
    <property type="match status" value="1"/>
</dbReference>
<dbReference type="InterPro" id="IPR005467">
    <property type="entry name" value="His_kinase_dom"/>
</dbReference>
<evidence type="ECO:0000259" key="12">
    <source>
        <dbReference type="PROSITE" id="PS50109"/>
    </source>
</evidence>
<keyword evidence="11" id="KW-0472">Membrane</keyword>
<dbReference type="EMBL" id="REBZ01000179">
    <property type="protein sequence ID" value="TVP81988.1"/>
    <property type="molecule type" value="Genomic_DNA"/>
</dbReference>
<keyword evidence="11" id="KW-0812">Transmembrane</keyword>
<dbReference type="SMART" id="SM00388">
    <property type="entry name" value="HisKA"/>
    <property type="match status" value="1"/>
</dbReference>
<evidence type="ECO:0000256" key="7">
    <source>
        <dbReference type="ARBA" id="ARBA00022777"/>
    </source>
</evidence>
<keyword evidence="7" id="KW-0418">Kinase</keyword>
<evidence type="ECO:0000256" key="6">
    <source>
        <dbReference type="ARBA" id="ARBA00022741"/>
    </source>
</evidence>
<dbReference type="PANTHER" id="PTHR45453">
    <property type="entry name" value="PHOSPHATE REGULON SENSOR PROTEIN PHOR"/>
    <property type="match status" value="1"/>
</dbReference>
<gene>
    <name evidence="13" type="ORF">EA344_12220</name>
</gene>
<dbReference type="Pfam" id="PF00512">
    <property type="entry name" value="HisKA"/>
    <property type="match status" value="1"/>
</dbReference>
<organism evidence="13">
    <name type="scientific">Alkalicoccus sp</name>
    <dbReference type="NCBI Taxonomy" id="2005376"/>
    <lineage>
        <taxon>Bacteria</taxon>
        <taxon>Bacillati</taxon>
        <taxon>Bacillota</taxon>
        <taxon>Bacilli</taxon>
        <taxon>Bacillales</taxon>
        <taxon>Bacillaceae</taxon>
        <taxon>Alkalicoccus</taxon>
    </lineage>
</organism>
<dbReference type="GO" id="GO:0005886">
    <property type="term" value="C:plasma membrane"/>
    <property type="evidence" value="ECO:0007669"/>
    <property type="project" value="UniProtKB-SubCell"/>
</dbReference>
<evidence type="ECO:0000256" key="1">
    <source>
        <dbReference type="ARBA" id="ARBA00000085"/>
    </source>
</evidence>
<dbReference type="Pfam" id="PF02518">
    <property type="entry name" value="HATPase_c"/>
    <property type="match status" value="1"/>
</dbReference>
<keyword evidence="10" id="KW-0175">Coiled coil</keyword>
<dbReference type="PRINTS" id="PR00344">
    <property type="entry name" value="BCTRLSENSOR"/>
</dbReference>
<accession>A0A651DLL6</accession>
<dbReference type="FunFam" id="3.30.565.10:FF:000006">
    <property type="entry name" value="Sensor histidine kinase WalK"/>
    <property type="match status" value="1"/>
</dbReference>
<dbReference type="InterPro" id="IPR003594">
    <property type="entry name" value="HATPase_dom"/>
</dbReference>
<dbReference type="CDD" id="cd00082">
    <property type="entry name" value="HisKA"/>
    <property type="match status" value="1"/>
</dbReference>
<feature type="domain" description="Histidine kinase" evidence="12">
    <location>
        <begin position="230"/>
        <end position="441"/>
    </location>
</feature>
<evidence type="ECO:0000256" key="9">
    <source>
        <dbReference type="ARBA" id="ARBA00023012"/>
    </source>
</evidence>
<dbReference type="InterPro" id="IPR003661">
    <property type="entry name" value="HisK_dim/P_dom"/>
</dbReference>
<keyword evidence="11" id="KW-1133">Transmembrane helix</keyword>